<dbReference type="EMBL" id="FOVP01000006">
    <property type="protein sequence ID" value="SFN62191.1"/>
    <property type="molecule type" value="Genomic_DNA"/>
</dbReference>
<dbReference type="Pfam" id="PF02361">
    <property type="entry name" value="CbiQ"/>
    <property type="match status" value="1"/>
</dbReference>
<dbReference type="OrthoDB" id="5868344at2"/>
<dbReference type="AlphaFoldDB" id="A0A1I5AI87"/>
<comment type="similarity">
    <text evidence="2">Belongs to the CbiQ family.</text>
</comment>
<evidence type="ECO:0000313" key="8">
    <source>
        <dbReference type="Proteomes" id="UP000198599"/>
    </source>
</evidence>
<comment type="subcellular location">
    <subcellularLocation>
        <location evidence="1">Membrane</location>
        <topology evidence="1">Multi-pass membrane protein</topology>
    </subcellularLocation>
</comment>
<feature type="transmembrane region" description="Helical" evidence="6">
    <location>
        <begin position="65"/>
        <end position="82"/>
    </location>
</feature>
<dbReference type="InterPro" id="IPR003339">
    <property type="entry name" value="ABC/ECF_trnsptr_transmembrane"/>
</dbReference>
<feature type="transmembrane region" description="Helical" evidence="6">
    <location>
        <begin position="88"/>
        <end position="106"/>
    </location>
</feature>
<dbReference type="CDD" id="cd16914">
    <property type="entry name" value="EcfT"/>
    <property type="match status" value="1"/>
</dbReference>
<reference evidence="8" key="1">
    <citation type="submission" date="2016-10" db="EMBL/GenBank/DDBJ databases">
        <authorList>
            <person name="Varghese N."/>
            <person name="Submissions S."/>
        </authorList>
    </citation>
    <scope>NUCLEOTIDE SEQUENCE [LARGE SCALE GENOMIC DNA]</scope>
    <source>
        <strain evidence="8">DSM 28463</strain>
    </source>
</reference>
<name>A0A1I5AI87_9RHOB</name>
<gene>
    <name evidence="7" type="ORF">SAMN04487859_10619</name>
</gene>
<evidence type="ECO:0000256" key="4">
    <source>
        <dbReference type="ARBA" id="ARBA00022989"/>
    </source>
</evidence>
<keyword evidence="8" id="KW-1185">Reference proteome</keyword>
<evidence type="ECO:0000256" key="2">
    <source>
        <dbReference type="ARBA" id="ARBA00008564"/>
    </source>
</evidence>
<dbReference type="Proteomes" id="UP000198599">
    <property type="component" value="Unassembled WGS sequence"/>
</dbReference>
<dbReference type="GO" id="GO:0005886">
    <property type="term" value="C:plasma membrane"/>
    <property type="evidence" value="ECO:0007669"/>
    <property type="project" value="UniProtKB-ARBA"/>
</dbReference>
<keyword evidence="3 6" id="KW-0812">Transmembrane</keyword>
<evidence type="ECO:0000256" key="1">
    <source>
        <dbReference type="ARBA" id="ARBA00004141"/>
    </source>
</evidence>
<evidence type="ECO:0000256" key="6">
    <source>
        <dbReference type="SAM" id="Phobius"/>
    </source>
</evidence>
<sequence length="200" mass="21538">MISLTSPVETRAHHWPAGAKLAALCAATVVLFAQESLGFHAVVFAACVCVYRLPGVRFFRAGMKGLMVLWPFIALVLVWHLVIGAPVAGLVVGLRLLSAVALANLVTMTTKLSAMIEVVRWLATPLRRVGVNTRALEIGIALVVRFTPTLADKGAQLAQSWSARSRKKPGWKIVMPFTVLALDDAEYVAEALKARGGLNQ</sequence>
<dbReference type="RefSeq" id="WP_092836281.1">
    <property type="nucleotide sequence ID" value="NZ_FOVP01000006.1"/>
</dbReference>
<evidence type="ECO:0000256" key="3">
    <source>
        <dbReference type="ARBA" id="ARBA00022692"/>
    </source>
</evidence>
<dbReference type="STRING" id="1005928.SAMN04487859_10619"/>
<evidence type="ECO:0000256" key="5">
    <source>
        <dbReference type="ARBA" id="ARBA00023136"/>
    </source>
</evidence>
<feature type="transmembrane region" description="Helical" evidence="6">
    <location>
        <begin position="37"/>
        <end position="53"/>
    </location>
</feature>
<accession>A0A1I5AI87</accession>
<proteinExistence type="inferred from homology"/>
<keyword evidence="5 6" id="KW-0472">Membrane</keyword>
<evidence type="ECO:0000313" key="7">
    <source>
        <dbReference type="EMBL" id="SFN62191.1"/>
    </source>
</evidence>
<keyword evidence="4 6" id="KW-1133">Transmembrane helix</keyword>
<protein>
    <submittedName>
        <fullName evidence="7">Biotin transport system permease protein</fullName>
    </submittedName>
</protein>
<organism evidence="7 8">
    <name type="scientific">Roseovarius lutimaris</name>
    <dbReference type="NCBI Taxonomy" id="1005928"/>
    <lineage>
        <taxon>Bacteria</taxon>
        <taxon>Pseudomonadati</taxon>
        <taxon>Pseudomonadota</taxon>
        <taxon>Alphaproteobacteria</taxon>
        <taxon>Rhodobacterales</taxon>
        <taxon>Roseobacteraceae</taxon>
        <taxon>Roseovarius</taxon>
    </lineage>
</organism>